<name>A0A0P1BG35_9BASI</name>
<feature type="signal peptide" evidence="1">
    <location>
        <begin position="1"/>
        <end position="23"/>
    </location>
</feature>
<dbReference type="EMBL" id="CCYA01000247">
    <property type="protein sequence ID" value="CEH14684.1"/>
    <property type="molecule type" value="Genomic_DNA"/>
</dbReference>
<dbReference type="OrthoDB" id="10276513at2759"/>
<dbReference type="AlphaFoldDB" id="A0A0P1BG35"/>
<feature type="chain" id="PRO_5006059470" evidence="1">
    <location>
        <begin position="24"/>
        <end position="134"/>
    </location>
</feature>
<accession>A0A0P1BG35</accession>
<reference evidence="2 3" key="1">
    <citation type="submission" date="2014-09" db="EMBL/GenBank/DDBJ databases">
        <authorList>
            <person name="Magalhaes I.L.F."/>
            <person name="Oliveira U."/>
            <person name="Santos F.R."/>
            <person name="Vidigal T.H.D.A."/>
            <person name="Brescovit A.D."/>
            <person name="Santos A.J."/>
        </authorList>
    </citation>
    <scope>NUCLEOTIDE SEQUENCE [LARGE SCALE GENOMIC DNA]</scope>
</reference>
<evidence type="ECO:0000313" key="3">
    <source>
        <dbReference type="Proteomes" id="UP000054845"/>
    </source>
</evidence>
<evidence type="ECO:0000313" key="2">
    <source>
        <dbReference type="EMBL" id="CEH14684.1"/>
    </source>
</evidence>
<keyword evidence="1" id="KW-0732">Signal</keyword>
<evidence type="ECO:0000256" key="1">
    <source>
        <dbReference type="SAM" id="SignalP"/>
    </source>
</evidence>
<protein>
    <submittedName>
        <fullName evidence="2">Uncharacterized protein</fullName>
    </submittedName>
</protein>
<proteinExistence type="predicted"/>
<dbReference type="Proteomes" id="UP000054845">
    <property type="component" value="Unassembled WGS sequence"/>
</dbReference>
<organism evidence="2 3">
    <name type="scientific">Ceraceosorus bombacis</name>
    <dbReference type="NCBI Taxonomy" id="401625"/>
    <lineage>
        <taxon>Eukaryota</taxon>
        <taxon>Fungi</taxon>
        <taxon>Dikarya</taxon>
        <taxon>Basidiomycota</taxon>
        <taxon>Ustilaginomycotina</taxon>
        <taxon>Exobasidiomycetes</taxon>
        <taxon>Ceraceosorales</taxon>
        <taxon>Ceraceosoraceae</taxon>
        <taxon>Ceraceosorus</taxon>
    </lineage>
</organism>
<keyword evidence="3" id="KW-1185">Reference proteome</keyword>
<sequence length="134" mass="14344">MQLAHCIASLAIVLALVVGKVSADPGAAWAADKYRNSTIKDLRKLQHFGIADGDAKIVWQYSCAKALKNIKDGLAFANHYKTSHTDRADQPAAGYGLAVCNVNHQLGGDNGIASEDITLPVAKKLGWGIDDDWN</sequence>